<dbReference type="HAMAP" id="MF_00394">
    <property type="entry name" value="NAD_Glyc3P_dehydrog"/>
    <property type="match status" value="1"/>
</dbReference>
<feature type="binding site" evidence="13">
    <location>
        <position position="143"/>
    </location>
    <ligand>
        <name>sn-glycerol 3-phosphate</name>
        <dbReference type="ChEBI" id="CHEBI:57597"/>
    </ligand>
</feature>
<evidence type="ECO:0000256" key="7">
    <source>
        <dbReference type="ARBA" id="ARBA00023209"/>
    </source>
</evidence>
<evidence type="ECO:0000256" key="8">
    <source>
        <dbReference type="ARBA" id="ARBA00023264"/>
    </source>
</evidence>
<dbReference type="PIRSF" id="PIRSF000114">
    <property type="entry name" value="Glycerol-3-P_dh"/>
    <property type="match status" value="1"/>
</dbReference>
<evidence type="ECO:0000256" key="17">
    <source>
        <dbReference type="RuleBase" id="RU000437"/>
    </source>
</evidence>
<organism evidence="20">
    <name type="scientific">Magnetococcus massalia (strain MO-1)</name>
    <dbReference type="NCBI Taxonomy" id="451514"/>
    <lineage>
        <taxon>Bacteria</taxon>
        <taxon>Pseudomonadati</taxon>
        <taxon>Pseudomonadota</taxon>
        <taxon>Magnetococcia</taxon>
        <taxon>Magnetococcales</taxon>
        <taxon>Magnetococcaceae</taxon>
        <taxon>Magnetococcus</taxon>
    </lineage>
</organism>
<evidence type="ECO:0000256" key="16">
    <source>
        <dbReference type="PIRSR" id="PIRSR000114-3"/>
    </source>
</evidence>
<evidence type="ECO:0000256" key="9">
    <source>
        <dbReference type="ARBA" id="ARBA00052716"/>
    </source>
</evidence>
<evidence type="ECO:0000256" key="1">
    <source>
        <dbReference type="ARBA" id="ARBA00011009"/>
    </source>
</evidence>
<feature type="binding site" evidence="13">
    <location>
        <position position="15"/>
    </location>
    <ligand>
        <name>NADPH</name>
        <dbReference type="ChEBI" id="CHEBI:57783"/>
    </ligand>
</feature>
<dbReference type="InterPro" id="IPR006109">
    <property type="entry name" value="G3P_DH_NAD-dep_C"/>
</dbReference>
<feature type="binding site" evidence="13">
    <location>
        <position position="110"/>
    </location>
    <ligand>
        <name>sn-glycerol 3-phosphate</name>
        <dbReference type="ChEBI" id="CHEBI:57597"/>
    </ligand>
</feature>
<dbReference type="PRINTS" id="PR00077">
    <property type="entry name" value="GPDHDRGNASE"/>
</dbReference>
<evidence type="ECO:0000256" key="12">
    <source>
        <dbReference type="ARBA" id="ARBA00080511"/>
    </source>
</evidence>
<comment type="function">
    <text evidence="13">Catalyzes the reduction of the glycolytic intermediate dihydroxyacetone phosphate (DHAP) to sn-glycerol 3-phosphate (G3P), the key precursor for phospholipid synthesis.</text>
</comment>
<evidence type="ECO:0000259" key="19">
    <source>
        <dbReference type="Pfam" id="PF07479"/>
    </source>
</evidence>
<keyword evidence="5 13" id="KW-0520">NAD</keyword>
<comment type="pathway">
    <text evidence="13">Membrane lipid metabolism; glycerophospholipid metabolism.</text>
</comment>
<keyword evidence="3 13" id="KW-0521">NADP</keyword>
<dbReference type="InterPro" id="IPR008927">
    <property type="entry name" value="6-PGluconate_DH-like_C_sf"/>
</dbReference>
<feature type="binding site" evidence="13">
    <location>
        <position position="16"/>
    </location>
    <ligand>
        <name>NADPH</name>
        <dbReference type="ChEBI" id="CHEBI:57783"/>
    </ligand>
</feature>
<reference evidence="20" key="1">
    <citation type="submission" date="2015-04" db="EMBL/GenBank/DDBJ databases">
        <authorList>
            <person name="Syromyatnikov M.Y."/>
            <person name="Popov V.N."/>
        </authorList>
    </citation>
    <scope>NUCLEOTIDE SEQUENCE</scope>
    <source>
        <strain evidence="20">MO-1</strain>
    </source>
</reference>
<dbReference type="EMBL" id="LO017727">
    <property type="protein sequence ID" value="CRH06775.1"/>
    <property type="molecule type" value="Genomic_DNA"/>
</dbReference>
<evidence type="ECO:0000256" key="14">
    <source>
        <dbReference type="PIRSR" id="PIRSR000114-1"/>
    </source>
</evidence>
<feature type="binding site" evidence="13">
    <location>
        <position position="260"/>
    </location>
    <ligand>
        <name>NADPH</name>
        <dbReference type="ChEBI" id="CHEBI:57783"/>
    </ligand>
</feature>
<keyword evidence="13" id="KW-0963">Cytoplasm</keyword>
<dbReference type="Pfam" id="PF01210">
    <property type="entry name" value="NAD_Gly3P_dh_N"/>
    <property type="match status" value="1"/>
</dbReference>
<feature type="binding site" evidence="15">
    <location>
        <position position="110"/>
    </location>
    <ligand>
        <name>substrate</name>
    </ligand>
</feature>
<dbReference type="GO" id="GO:0006650">
    <property type="term" value="P:glycerophospholipid metabolic process"/>
    <property type="evidence" value="ECO:0007669"/>
    <property type="project" value="UniProtKB-UniRule"/>
</dbReference>
<protein>
    <recommendedName>
        <fullName evidence="11 13">Glycerol-3-phosphate dehydrogenase [NAD(P)+]</fullName>
        <ecNumber evidence="10 13">1.1.1.94</ecNumber>
    </recommendedName>
    <alternativeName>
        <fullName evidence="13">NAD(P)(+)-dependent glycerol-3-phosphate dehydrogenase</fullName>
    </alternativeName>
    <alternativeName>
        <fullName evidence="12 13">NAD(P)H-dependent dihydroxyacetone-phosphate reductase</fullName>
    </alternativeName>
</protein>
<dbReference type="NCBIfam" id="NF000942">
    <property type="entry name" value="PRK00094.1-4"/>
    <property type="match status" value="1"/>
</dbReference>
<keyword evidence="7 13" id="KW-0594">Phospholipid biosynthesis</keyword>
<dbReference type="InterPro" id="IPR006168">
    <property type="entry name" value="G3P_DH_NAD-dep"/>
</dbReference>
<dbReference type="SUPFAM" id="SSF48179">
    <property type="entry name" value="6-phosphogluconate dehydrogenase C-terminal domain-like"/>
    <property type="match status" value="1"/>
</dbReference>
<feature type="binding site" evidence="16">
    <location>
        <position position="87"/>
    </location>
    <ligand>
        <name>NAD(+)</name>
        <dbReference type="ChEBI" id="CHEBI:57540"/>
    </ligand>
</feature>
<dbReference type="GO" id="GO:0051287">
    <property type="term" value="F:NAD binding"/>
    <property type="evidence" value="ECO:0007669"/>
    <property type="project" value="InterPro"/>
</dbReference>
<comment type="catalytic activity">
    <reaction evidence="13">
        <text>sn-glycerol 3-phosphate + NAD(+) = dihydroxyacetone phosphate + NADH + H(+)</text>
        <dbReference type="Rhea" id="RHEA:11092"/>
        <dbReference type="ChEBI" id="CHEBI:15378"/>
        <dbReference type="ChEBI" id="CHEBI:57540"/>
        <dbReference type="ChEBI" id="CHEBI:57597"/>
        <dbReference type="ChEBI" id="CHEBI:57642"/>
        <dbReference type="ChEBI" id="CHEBI:57945"/>
        <dbReference type="EC" id="1.1.1.94"/>
    </reaction>
</comment>
<dbReference type="PROSITE" id="PS00957">
    <property type="entry name" value="NAD_G3PDH"/>
    <property type="match status" value="1"/>
</dbReference>
<feature type="binding site" evidence="15">
    <location>
        <begin position="260"/>
        <end position="261"/>
    </location>
    <ligand>
        <name>substrate</name>
    </ligand>
</feature>
<feature type="binding site" evidence="13">
    <location>
        <position position="286"/>
    </location>
    <ligand>
        <name>NADPH</name>
        <dbReference type="ChEBI" id="CHEBI:57783"/>
    </ligand>
</feature>
<proteinExistence type="inferred from homology"/>
<keyword evidence="4 13" id="KW-0560">Oxidoreductase</keyword>
<evidence type="ECO:0000313" key="20">
    <source>
        <dbReference type="EMBL" id="CRH06775.1"/>
    </source>
</evidence>
<dbReference type="Pfam" id="PF07479">
    <property type="entry name" value="NAD_Gly3P_dh_C"/>
    <property type="match status" value="1"/>
</dbReference>
<dbReference type="InterPro" id="IPR011128">
    <property type="entry name" value="G3P_DH_NAD-dep_N"/>
</dbReference>
<keyword evidence="8 13" id="KW-1208">Phospholipid metabolism</keyword>
<feature type="active site" description="Proton acceptor" evidence="13 14">
    <location>
        <position position="196"/>
    </location>
</feature>
<sequence>MVVEDAPVAVVGAGSWGTALASLLAVKRTRITLWAREEEVVAGINQNHHNPHFLTDLELPKNLRAEGDLAGVTAHHKVLVMVVPTQFTRAVLAQMKPHLQEDAVLVFASKGIETAQLSLVSEMCQQELPEAVARRACYLSGPSFAREVVAKQPAAVSIAGADGEALEAIQALFFLPYFRTYSTQDVAGVELGGALKNVIALAAGISDGLGFGNSARAALITRGLAEISRLGRFYGAQQETFAGLSGLGDMLMTASSTLSRNYSTGYRLGQGETLDEIRSGSREVAEGVKTTEAAYQLAQKRQVDMPITQAVYAVLYEGVTPEKAVAALMGRGMKSEVE</sequence>
<dbReference type="EC" id="1.1.1.94" evidence="10 13"/>
<feature type="binding site" evidence="13">
    <location>
        <position position="141"/>
    </location>
    <ligand>
        <name>sn-glycerol 3-phosphate</name>
        <dbReference type="ChEBI" id="CHEBI:57597"/>
    </ligand>
</feature>
<evidence type="ECO:0000256" key="4">
    <source>
        <dbReference type="ARBA" id="ARBA00023002"/>
    </source>
</evidence>
<keyword evidence="13" id="KW-0547">Nucleotide-binding</keyword>
<dbReference type="InterPro" id="IPR013328">
    <property type="entry name" value="6PGD_dom2"/>
</dbReference>
<dbReference type="AlphaFoldDB" id="A0A1S7LIP5"/>
<feature type="binding site" evidence="13">
    <location>
        <position position="259"/>
    </location>
    <ligand>
        <name>sn-glycerol 3-phosphate</name>
        <dbReference type="ChEBI" id="CHEBI:57597"/>
    </ligand>
</feature>
<feature type="binding site" evidence="13">
    <location>
        <position position="196"/>
    </location>
    <ligand>
        <name>sn-glycerol 3-phosphate</name>
        <dbReference type="ChEBI" id="CHEBI:57597"/>
    </ligand>
</feature>
<feature type="binding site" evidence="13">
    <location>
        <position position="36"/>
    </location>
    <ligand>
        <name>NADPH</name>
        <dbReference type="ChEBI" id="CHEBI:57783"/>
    </ligand>
</feature>
<dbReference type="GO" id="GO:0005829">
    <property type="term" value="C:cytosol"/>
    <property type="evidence" value="ECO:0007669"/>
    <property type="project" value="TreeGrafter"/>
</dbReference>
<evidence type="ECO:0000256" key="11">
    <source>
        <dbReference type="ARBA" id="ARBA00069372"/>
    </source>
</evidence>
<feature type="domain" description="Glycerol-3-phosphate dehydrogenase NAD-dependent N-terminal" evidence="18">
    <location>
        <begin position="8"/>
        <end position="163"/>
    </location>
</feature>
<feature type="binding site" evidence="13">
    <location>
        <position position="261"/>
    </location>
    <ligand>
        <name>sn-glycerol 3-phosphate</name>
        <dbReference type="ChEBI" id="CHEBI:57597"/>
    </ligand>
</feature>
<keyword evidence="6 13" id="KW-0443">Lipid metabolism</keyword>
<name>A0A1S7LIP5_MAGMO</name>
<dbReference type="GO" id="GO:0141152">
    <property type="term" value="F:glycerol-3-phosphate dehydrogenase (NAD+) activity"/>
    <property type="evidence" value="ECO:0007669"/>
    <property type="project" value="RHEA"/>
</dbReference>
<evidence type="ECO:0000256" key="13">
    <source>
        <dbReference type="HAMAP-Rule" id="MF_00394"/>
    </source>
</evidence>
<dbReference type="Gene3D" id="1.10.1040.10">
    <property type="entry name" value="N-(1-d-carboxylethyl)-l-norvaline Dehydrogenase, domain 2"/>
    <property type="match status" value="1"/>
</dbReference>
<dbReference type="NCBIfam" id="NF000940">
    <property type="entry name" value="PRK00094.1-2"/>
    <property type="match status" value="1"/>
</dbReference>
<dbReference type="GO" id="GO:0046167">
    <property type="term" value="P:glycerol-3-phosphate biosynthetic process"/>
    <property type="evidence" value="ECO:0007669"/>
    <property type="project" value="UniProtKB-UniRule"/>
</dbReference>
<comment type="caution">
    <text evidence="13">Lacks conserved residue(s) required for the propagation of feature annotation.</text>
</comment>
<evidence type="ECO:0000256" key="10">
    <source>
        <dbReference type="ARBA" id="ARBA00066687"/>
    </source>
</evidence>
<feature type="binding site" evidence="13">
    <location>
        <position position="145"/>
    </location>
    <ligand>
        <name>NADPH</name>
        <dbReference type="ChEBI" id="CHEBI:57783"/>
    </ligand>
</feature>
<dbReference type="GO" id="GO:0141153">
    <property type="term" value="F:glycerol-3-phosphate dehydrogenase (NADP+) activity"/>
    <property type="evidence" value="ECO:0007669"/>
    <property type="project" value="RHEA"/>
</dbReference>
<dbReference type="FunFam" id="1.10.1040.10:FF:000001">
    <property type="entry name" value="Glycerol-3-phosphate dehydrogenase [NAD(P)+]"/>
    <property type="match status" value="1"/>
</dbReference>
<feature type="binding site" evidence="16">
    <location>
        <position position="145"/>
    </location>
    <ligand>
        <name>NAD(+)</name>
        <dbReference type="ChEBI" id="CHEBI:57540"/>
    </ligand>
</feature>
<dbReference type="Gene3D" id="3.40.50.720">
    <property type="entry name" value="NAD(P)-binding Rossmann-like Domain"/>
    <property type="match status" value="1"/>
</dbReference>
<feature type="binding site" evidence="16">
    <location>
        <begin position="12"/>
        <end position="17"/>
    </location>
    <ligand>
        <name>NAD(+)</name>
        <dbReference type="ChEBI" id="CHEBI:57540"/>
    </ligand>
</feature>
<feature type="binding site" evidence="13">
    <location>
        <position position="284"/>
    </location>
    <ligand>
        <name>NADPH</name>
        <dbReference type="ChEBI" id="CHEBI:57783"/>
    </ligand>
</feature>
<feature type="domain" description="Glycerol-3-phosphate dehydrogenase NAD-dependent C-terminal" evidence="19">
    <location>
        <begin position="185"/>
        <end position="325"/>
    </location>
</feature>
<dbReference type="UniPathway" id="UPA00940"/>
<evidence type="ECO:0000256" key="2">
    <source>
        <dbReference type="ARBA" id="ARBA00022516"/>
    </source>
</evidence>
<comment type="catalytic activity">
    <reaction evidence="9">
        <text>sn-glycerol 3-phosphate + NADP(+) = dihydroxyacetone phosphate + NADPH + H(+)</text>
        <dbReference type="Rhea" id="RHEA:11096"/>
        <dbReference type="ChEBI" id="CHEBI:15378"/>
        <dbReference type="ChEBI" id="CHEBI:57597"/>
        <dbReference type="ChEBI" id="CHEBI:57642"/>
        <dbReference type="ChEBI" id="CHEBI:57783"/>
        <dbReference type="ChEBI" id="CHEBI:58349"/>
        <dbReference type="EC" id="1.1.1.94"/>
    </reaction>
    <physiologicalReaction direction="right-to-left" evidence="9">
        <dbReference type="Rhea" id="RHEA:11098"/>
    </physiologicalReaction>
</comment>
<evidence type="ECO:0000256" key="5">
    <source>
        <dbReference type="ARBA" id="ARBA00023027"/>
    </source>
</evidence>
<feature type="binding site" evidence="13">
    <location>
        <position position="260"/>
    </location>
    <ligand>
        <name>sn-glycerol 3-phosphate</name>
        <dbReference type="ChEBI" id="CHEBI:57597"/>
    </ligand>
</feature>
<comment type="similarity">
    <text evidence="1 13 17">Belongs to the NAD-dependent glycerol-3-phosphate dehydrogenase family.</text>
</comment>
<dbReference type="GO" id="GO:0008654">
    <property type="term" value="P:phospholipid biosynthetic process"/>
    <property type="evidence" value="ECO:0007669"/>
    <property type="project" value="UniProtKB-KW"/>
</dbReference>
<gene>
    <name evidence="13 20" type="primary">gpsA</name>
    <name evidence="20" type="ORF">MAGMO_2620</name>
</gene>
<dbReference type="GO" id="GO:0046168">
    <property type="term" value="P:glycerol-3-phosphate catabolic process"/>
    <property type="evidence" value="ECO:0007669"/>
    <property type="project" value="InterPro"/>
</dbReference>
<feature type="binding site" evidence="13">
    <location>
        <position position="110"/>
    </location>
    <ligand>
        <name>NADPH</name>
        <dbReference type="ChEBI" id="CHEBI:57783"/>
    </ligand>
</feature>
<keyword evidence="2 13" id="KW-0444">Lipid biosynthesis</keyword>
<feature type="binding site" evidence="16">
    <location>
        <position position="260"/>
    </location>
    <ligand>
        <name>NAD(+)</name>
        <dbReference type="ChEBI" id="CHEBI:57540"/>
    </ligand>
</feature>
<dbReference type="InterPro" id="IPR036291">
    <property type="entry name" value="NAD(P)-bd_dom_sf"/>
</dbReference>
<dbReference type="FunFam" id="3.40.50.720:FF:000019">
    <property type="entry name" value="Glycerol-3-phosphate dehydrogenase [NAD(P)+]"/>
    <property type="match status" value="1"/>
</dbReference>
<feature type="binding site" evidence="13">
    <location>
        <position position="249"/>
    </location>
    <ligand>
        <name>sn-glycerol 3-phosphate</name>
        <dbReference type="ChEBI" id="CHEBI:57597"/>
    </ligand>
</feature>
<dbReference type="PANTHER" id="PTHR11728">
    <property type="entry name" value="GLYCEROL-3-PHOSPHATE DEHYDROGENASE"/>
    <property type="match status" value="1"/>
</dbReference>
<comment type="subcellular location">
    <subcellularLocation>
        <location evidence="13">Cytoplasm</location>
    </subcellularLocation>
</comment>
<dbReference type="SUPFAM" id="SSF51735">
    <property type="entry name" value="NAD(P)-binding Rossmann-fold domains"/>
    <property type="match status" value="1"/>
</dbReference>
<evidence type="ECO:0000256" key="15">
    <source>
        <dbReference type="PIRSR" id="PIRSR000114-2"/>
    </source>
</evidence>
<evidence type="ECO:0000256" key="6">
    <source>
        <dbReference type="ARBA" id="ARBA00023098"/>
    </source>
</evidence>
<dbReference type="PANTHER" id="PTHR11728:SF1">
    <property type="entry name" value="GLYCEROL-3-PHOSPHATE DEHYDROGENASE [NAD(+)] 2, CHLOROPLASTIC"/>
    <property type="match status" value="1"/>
</dbReference>
<evidence type="ECO:0000256" key="3">
    <source>
        <dbReference type="ARBA" id="ARBA00022857"/>
    </source>
</evidence>
<accession>A0A1S7LIP5</accession>
<dbReference type="GO" id="GO:0005975">
    <property type="term" value="P:carbohydrate metabolic process"/>
    <property type="evidence" value="ECO:0007669"/>
    <property type="project" value="InterPro"/>
</dbReference>
<evidence type="ECO:0000259" key="18">
    <source>
        <dbReference type="Pfam" id="PF01210"/>
    </source>
</evidence>